<dbReference type="Proteomes" id="UP001054252">
    <property type="component" value="Unassembled WGS sequence"/>
</dbReference>
<organism evidence="10 11">
    <name type="scientific">Rubroshorea leprosula</name>
    <dbReference type="NCBI Taxonomy" id="152421"/>
    <lineage>
        <taxon>Eukaryota</taxon>
        <taxon>Viridiplantae</taxon>
        <taxon>Streptophyta</taxon>
        <taxon>Embryophyta</taxon>
        <taxon>Tracheophyta</taxon>
        <taxon>Spermatophyta</taxon>
        <taxon>Magnoliopsida</taxon>
        <taxon>eudicotyledons</taxon>
        <taxon>Gunneridae</taxon>
        <taxon>Pentapetalae</taxon>
        <taxon>rosids</taxon>
        <taxon>malvids</taxon>
        <taxon>Malvales</taxon>
        <taxon>Dipterocarpaceae</taxon>
        <taxon>Rubroshorea</taxon>
    </lineage>
</organism>
<name>A0AAV5KA64_9ROSI</name>
<gene>
    <name evidence="10" type="ORF">SLEP1_g30966</name>
</gene>
<dbReference type="PANTHER" id="PTHR31945:SF11">
    <property type="entry name" value="TRANSCRIPTION FACTOR ABORTED MICROSPORES"/>
    <property type="match status" value="1"/>
</dbReference>
<evidence type="ECO:0000256" key="6">
    <source>
        <dbReference type="SAM" id="Coils"/>
    </source>
</evidence>
<dbReference type="GO" id="GO:0043565">
    <property type="term" value="F:sequence-specific DNA binding"/>
    <property type="evidence" value="ECO:0007669"/>
    <property type="project" value="TreeGrafter"/>
</dbReference>
<keyword evidence="4" id="KW-0804">Transcription</keyword>
<dbReference type="PROSITE" id="PS51671">
    <property type="entry name" value="ACT"/>
    <property type="match status" value="1"/>
</dbReference>
<dbReference type="SUPFAM" id="SSF47459">
    <property type="entry name" value="HLH, helix-loop-helix DNA-binding domain"/>
    <property type="match status" value="1"/>
</dbReference>
<evidence type="ECO:0000313" key="10">
    <source>
        <dbReference type="EMBL" id="GKV20921.1"/>
    </source>
</evidence>
<keyword evidence="5" id="KW-0539">Nucleus</keyword>
<proteinExistence type="predicted"/>
<comment type="subcellular location">
    <subcellularLocation>
        <location evidence="1">Nucleus</location>
    </subcellularLocation>
</comment>
<feature type="region of interest" description="Disordered" evidence="7">
    <location>
        <begin position="518"/>
        <end position="541"/>
    </location>
</feature>
<evidence type="ECO:0000259" key="9">
    <source>
        <dbReference type="PROSITE" id="PS51671"/>
    </source>
</evidence>
<dbReference type="InterPro" id="IPR002912">
    <property type="entry name" value="ACT_dom"/>
</dbReference>
<feature type="compositionally biased region" description="Basic and acidic residues" evidence="7">
    <location>
        <begin position="264"/>
        <end position="275"/>
    </location>
</feature>
<dbReference type="InterPro" id="IPR054502">
    <property type="entry name" value="bHLH-TF_ACT-like_plant"/>
</dbReference>
<dbReference type="Pfam" id="PF22754">
    <property type="entry name" value="bHLH-TF_ACT-like_plant"/>
    <property type="match status" value="1"/>
</dbReference>
<evidence type="ECO:0008006" key="12">
    <source>
        <dbReference type="Google" id="ProtNLM"/>
    </source>
</evidence>
<keyword evidence="2" id="KW-0805">Transcription regulation</keyword>
<dbReference type="PANTHER" id="PTHR31945">
    <property type="entry name" value="TRANSCRIPTION FACTOR SCREAM2-RELATED"/>
    <property type="match status" value="1"/>
</dbReference>
<protein>
    <recommendedName>
        <fullName evidence="12">BHLH transcription factor</fullName>
    </recommendedName>
</protein>
<dbReference type="Pfam" id="PF14215">
    <property type="entry name" value="bHLH-MYC_N"/>
    <property type="match status" value="1"/>
</dbReference>
<feature type="domain" description="ACT" evidence="9">
    <location>
        <begin position="447"/>
        <end position="524"/>
    </location>
</feature>
<dbReference type="GO" id="GO:0046983">
    <property type="term" value="F:protein dimerization activity"/>
    <property type="evidence" value="ECO:0007669"/>
    <property type="project" value="InterPro"/>
</dbReference>
<dbReference type="GO" id="GO:0003700">
    <property type="term" value="F:DNA-binding transcription factor activity"/>
    <property type="evidence" value="ECO:0007669"/>
    <property type="project" value="TreeGrafter"/>
</dbReference>
<evidence type="ECO:0000256" key="1">
    <source>
        <dbReference type="ARBA" id="ARBA00004123"/>
    </source>
</evidence>
<dbReference type="SMART" id="SM00353">
    <property type="entry name" value="HLH"/>
    <property type="match status" value="1"/>
</dbReference>
<dbReference type="GO" id="GO:0005634">
    <property type="term" value="C:nucleus"/>
    <property type="evidence" value="ECO:0007669"/>
    <property type="project" value="UniProtKB-SubCell"/>
</dbReference>
<comment type="caution">
    <text evidence="10">The sequence shown here is derived from an EMBL/GenBank/DDBJ whole genome shotgun (WGS) entry which is preliminary data.</text>
</comment>
<feature type="region of interest" description="Disordered" evidence="7">
    <location>
        <begin position="405"/>
        <end position="428"/>
    </location>
</feature>
<evidence type="ECO:0000259" key="8">
    <source>
        <dbReference type="PROSITE" id="PS50888"/>
    </source>
</evidence>
<keyword evidence="11" id="KW-1185">Reference proteome</keyword>
<evidence type="ECO:0000256" key="7">
    <source>
        <dbReference type="SAM" id="MobiDB-lite"/>
    </source>
</evidence>
<dbReference type="Pfam" id="PF00010">
    <property type="entry name" value="HLH"/>
    <property type="match status" value="1"/>
</dbReference>
<feature type="domain" description="BHLH" evidence="8">
    <location>
        <begin position="302"/>
        <end position="351"/>
    </location>
</feature>
<evidence type="ECO:0000256" key="5">
    <source>
        <dbReference type="ARBA" id="ARBA00023242"/>
    </source>
</evidence>
<feature type="region of interest" description="Disordered" evidence="7">
    <location>
        <begin position="263"/>
        <end position="315"/>
    </location>
</feature>
<reference evidence="10 11" key="1">
    <citation type="journal article" date="2021" name="Commun. Biol.">
        <title>The genome of Shorea leprosula (Dipterocarpaceae) highlights the ecological relevance of drought in aseasonal tropical rainforests.</title>
        <authorList>
            <person name="Ng K.K.S."/>
            <person name="Kobayashi M.J."/>
            <person name="Fawcett J.A."/>
            <person name="Hatakeyama M."/>
            <person name="Paape T."/>
            <person name="Ng C.H."/>
            <person name="Ang C.C."/>
            <person name="Tnah L.H."/>
            <person name="Lee C.T."/>
            <person name="Nishiyama T."/>
            <person name="Sese J."/>
            <person name="O'Brien M.J."/>
            <person name="Copetti D."/>
            <person name="Mohd Noor M.I."/>
            <person name="Ong R.C."/>
            <person name="Putra M."/>
            <person name="Sireger I.Z."/>
            <person name="Indrioko S."/>
            <person name="Kosugi Y."/>
            <person name="Izuno A."/>
            <person name="Isagi Y."/>
            <person name="Lee S.L."/>
            <person name="Shimizu K.K."/>
        </authorList>
    </citation>
    <scope>NUCLEOTIDE SEQUENCE [LARGE SCALE GENOMIC DNA]</scope>
    <source>
        <strain evidence="10">214</strain>
    </source>
</reference>
<dbReference type="InterPro" id="IPR051358">
    <property type="entry name" value="TF_AMS/ICE1/BHLH6-like"/>
</dbReference>
<dbReference type="InterPro" id="IPR025610">
    <property type="entry name" value="MYC/MYB_N"/>
</dbReference>
<dbReference type="InterPro" id="IPR036638">
    <property type="entry name" value="HLH_DNA-bd_sf"/>
</dbReference>
<feature type="coiled-coil region" evidence="6">
    <location>
        <begin position="341"/>
        <end position="371"/>
    </location>
</feature>
<evidence type="ECO:0000256" key="2">
    <source>
        <dbReference type="ARBA" id="ARBA00023015"/>
    </source>
</evidence>
<evidence type="ECO:0000256" key="4">
    <source>
        <dbReference type="ARBA" id="ARBA00023163"/>
    </source>
</evidence>
<evidence type="ECO:0000256" key="3">
    <source>
        <dbReference type="ARBA" id="ARBA00023125"/>
    </source>
</evidence>
<dbReference type="InterPro" id="IPR011598">
    <property type="entry name" value="bHLH_dom"/>
</dbReference>
<dbReference type="CDD" id="cd11443">
    <property type="entry name" value="bHLH_AtAMS_like"/>
    <property type="match status" value="1"/>
</dbReference>
<dbReference type="Gene3D" id="4.10.280.10">
    <property type="entry name" value="Helix-loop-helix DNA-binding domain"/>
    <property type="match status" value="1"/>
</dbReference>
<feature type="compositionally biased region" description="Basic and acidic residues" evidence="7">
    <location>
        <begin position="408"/>
        <end position="428"/>
    </location>
</feature>
<dbReference type="PROSITE" id="PS50888">
    <property type="entry name" value="BHLH"/>
    <property type="match status" value="1"/>
</dbReference>
<dbReference type="CDD" id="cd04873">
    <property type="entry name" value="ACT_UUR-ACR-like"/>
    <property type="match status" value="1"/>
</dbReference>
<sequence length="560" mass="62984">MNIVQNLMERLRSLVGSKGWNYCLLWKLSDDQRFLEWVDCCCAGIDQTSIENGGELQFPVTPVLPCRDVVYQHPRTRSCDLLSQLPSSIPLDSGSYAETLISNQPRWLNFTNSPESNILEEIGTRVLIPVAGGLIELFITKQEATMNPGSMGTSFTVFNIQEVQPKPQNDQKDHNNIHFQSTLSPALENLNLPYDISADRIHLCSSPMDFSSYNPENKTKNDMFFENHPFVSPSAVDNGLQEMDPMLQSSMMSSEAGVLLQGNSDKDTVKPENGRSDSVSDCSDQIDDEDDGRYRRRTGSKGPQSKNLMAERKRRKKLNERLYTLRSLVPKISKLDRASILGDAIEFMKDLQKQAKELQDELEEHSDLDDDRGAKNTCSVLNGVRSVKHPWGNIQSESLMQNAVPMDPKSENENGSKQNLDSEHVDDKTQQMEVQVEVAQMDGNKFFVQVFCEHKPGGFVRLMEVLDSLGLEVTNANVTSNLGLVSNVFKVEKKDSDTVQADHVRDSLLELTRNPSRGWSGLSKAAEGNSGTSDCHHHHQQHLHIHHISSHHNLLHHFHN</sequence>
<keyword evidence="3" id="KW-0238">DNA-binding</keyword>
<dbReference type="EMBL" id="BPVZ01000056">
    <property type="protein sequence ID" value="GKV20921.1"/>
    <property type="molecule type" value="Genomic_DNA"/>
</dbReference>
<accession>A0AAV5KA64</accession>
<keyword evidence="6" id="KW-0175">Coiled coil</keyword>
<dbReference type="AlphaFoldDB" id="A0AAV5KA64"/>
<evidence type="ECO:0000313" key="11">
    <source>
        <dbReference type="Proteomes" id="UP001054252"/>
    </source>
</evidence>